<evidence type="ECO:0000256" key="3">
    <source>
        <dbReference type="ARBA" id="ARBA00022989"/>
    </source>
</evidence>
<evidence type="ECO:0000259" key="6">
    <source>
        <dbReference type="Pfam" id="PF00324"/>
    </source>
</evidence>
<gene>
    <name evidence="7" type="ORF">PENSUB_9866</name>
</gene>
<keyword evidence="2 5" id="KW-0812">Transmembrane</keyword>
<dbReference type="GO" id="GO:0016020">
    <property type="term" value="C:membrane"/>
    <property type="evidence" value="ECO:0007669"/>
    <property type="project" value="UniProtKB-SubCell"/>
</dbReference>
<protein>
    <submittedName>
        <fullName evidence="7">General amino-acid permease GAP1</fullName>
    </submittedName>
</protein>
<feature type="transmembrane region" description="Helical" evidence="5">
    <location>
        <begin position="228"/>
        <end position="248"/>
    </location>
</feature>
<feature type="transmembrane region" description="Helical" evidence="5">
    <location>
        <begin position="197"/>
        <end position="216"/>
    </location>
</feature>
<evidence type="ECO:0000256" key="5">
    <source>
        <dbReference type="SAM" id="Phobius"/>
    </source>
</evidence>
<feature type="transmembrane region" description="Helical" evidence="5">
    <location>
        <begin position="119"/>
        <end position="138"/>
    </location>
</feature>
<comment type="caution">
    <text evidence="7">The sequence shown here is derived from an EMBL/GenBank/DDBJ whole genome shotgun (WGS) entry which is preliminary data.</text>
</comment>
<dbReference type="InterPro" id="IPR050524">
    <property type="entry name" value="APC_YAT"/>
</dbReference>
<keyword evidence="3 5" id="KW-1133">Transmembrane helix</keyword>
<dbReference type="EMBL" id="MNBE01000683">
    <property type="protein sequence ID" value="OKO97940.1"/>
    <property type="molecule type" value="Genomic_DNA"/>
</dbReference>
<proteinExistence type="predicted"/>
<evidence type="ECO:0000256" key="1">
    <source>
        <dbReference type="ARBA" id="ARBA00004141"/>
    </source>
</evidence>
<feature type="transmembrane region" description="Helical" evidence="5">
    <location>
        <begin position="144"/>
        <end position="164"/>
    </location>
</feature>
<feature type="transmembrane region" description="Helical" evidence="5">
    <location>
        <begin position="20"/>
        <end position="38"/>
    </location>
</feature>
<dbReference type="InterPro" id="IPR004841">
    <property type="entry name" value="AA-permease/SLC12A_dom"/>
</dbReference>
<dbReference type="GO" id="GO:0015171">
    <property type="term" value="F:amino acid transmembrane transporter activity"/>
    <property type="evidence" value="ECO:0007669"/>
    <property type="project" value="TreeGrafter"/>
</dbReference>
<organism evidence="7 8">
    <name type="scientific">Penicillium subrubescens</name>
    <dbReference type="NCBI Taxonomy" id="1316194"/>
    <lineage>
        <taxon>Eukaryota</taxon>
        <taxon>Fungi</taxon>
        <taxon>Dikarya</taxon>
        <taxon>Ascomycota</taxon>
        <taxon>Pezizomycotina</taxon>
        <taxon>Eurotiomycetes</taxon>
        <taxon>Eurotiomycetidae</taxon>
        <taxon>Eurotiales</taxon>
        <taxon>Aspergillaceae</taxon>
        <taxon>Penicillium</taxon>
    </lineage>
</organism>
<evidence type="ECO:0000256" key="4">
    <source>
        <dbReference type="ARBA" id="ARBA00023136"/>
    </source>
</evidence>
<comment type="subcellular location">
    <subcellularLocation>
        <location evidence="1">Membrane</location>
        <topology evidence="1">Multi-pass membrane protein</topology>
    </subcellularLocation>
</comment>
<dbReference type="PANTHER" id="PTHR43341:SF37">
    <property type="entry name" value="AMINO ACID TRANSPORTER (EUROFUNG)"/>
    <property type="match status" value="1"/>
</dbReference>
<evidence type="ECO:0000313" key="7">
    <source>
        <dbReference type="EMBL" id="OKO97940.1"/>
    </source>
</evidence>
<dbReference type="PANTHER" id="PTHR43341">
    <property type="entry name" value="AMINO ACID PERMEASE"/>
    <property type="match status" value="1"/>
</dbReference>
<feature type="domain" description="Amino acid permease/ SLC12A" evidence="6">
    <location>
        <begin position="1"/>
        <end position="254"/>
    </location>
</feature>
<keyword evidence="8" id="KW-1185">Reference proteome</keyword>
<evidence type="ECO:0000313" key="8">
    <source>
        <dbReference type="Proteomes" id="UP000186955"/>
    </source>
</evidence>
<feature type="transmembrane region" description="Helical" evidence="5">
    <location>
        <begin position="71"/>
        <end position="90"/>
    </location>
</feature>
<dbReference type="AlphaFoldDB" id="A0A1Q5TCL4"/>
<keyword evidence="4 5" id="KW-0472">Membrane</keyword>
<sequence>MAGEAESPRFSMAHATKLVPARVNFIYITSVIFVTILVPSNDPRLLGASAVAASPFIIAVEDAGIPGIGSLLNAGMMFGVLAIAAESVYLSSRVLRTMAHQKLIPERLAGVDDKGRPRLALIITSVVAVMLAYIQLSAGGLTVLNWLVSITSASFFTNWIIISITNWRFHLALKAQNDPLFNEVYAWKSSLWPLAPAWLMLISLLLLVCCIYAGAQPTGGAPFSANNFFQYTIGLILIIVATAGYKIVFRTPWRDTKTADCISGRRTLSSDELAMLDKYYNQPAWRRFFTYLQLW</sequence>
<dbReference type="Proteomes" id="UP000186955">
    <property type="component" value="Unassembled WGS sequence"/>
</dbReference>
<dbReference type="Gene3D" id="1.20.1740.10">
    <property type="entry name" value="Amino acid/polyamine transporter I"/>
    <property type="match status" value="1"/>
</dbReference>
<dbReference type="Pfam" id="PF00324">
    <property type="entry name" value="AA_permease"/>
    <property type="match status" value="1"/>
</dbReference>
<evidence type="ECO:0000256" key="2">
    <source>
        <dbReference type="ARBA" id="ARBA00022692"/>
    </source>
</evidence>
<dbReference type="STRING" id="1316194.A0A1Q5TCL4"/>
<name>A0A1Q5TCL4_9EURO</name>
<reference evidence="7 8" key="1">
    <citation type="submission" date="2016-10" db="EMBL/GenBank/DDBJ databases">
        <title>Genome sequence of the ascomycete fungus Penicillium subrubescens.</title>
        <authorList>
            <person name="De Vries R.P."/>
            <person name="Peng M."/>
            <person name="Dilokpimol A."/>
            <person name="Hilden K."/>
            <person name="Makela M.R."/>
            <person name="Grigoriev I."/>
            <person name="Riley R."/>
            <person name="Granchi Z."/>
        </authorList>
    </citation>
    <scope>NUCLEOTIDE SEQUENCE [LARGE SCALE GENOMIC DNA]</scope>
    <source>
        <strain evidence="7 8">CBS 132785</strain>
    </source>
</reference>
<accession>A0A1Q5TCL4</accession>